<proteinExistence type="predicted"/>
<feature type="compositionally biased region" description="Polar residues" evidence="1">
    <location>
        <begin position="1"/>
        <end position="10"/>
    </location>
</feature>
<reference evidence="2 3" key="1">
    <citation type="journal article" date="2021" name="Elife">
        <title>Chloroplast acquisition without the gene transfer in kleptoplastic sea slugs, Plakobranchus ocellatus.</title>
        <authorList>
            <person name="Maeda T."/>
            <person name="Takahashi S."/>
            <person name="Yoshida T."/>
            <person name="Shimamura S."/>
            <person name="Takaki Y."/>
            <person name="Nagai Y."/>
            <person name="Toyoda A."/>
            <person name="Suzuki Y."/>
            <person name="Arimoto A."/>
            <person name="Ishii H."/>
            <person name="Satoh N."/>
            <person name="Nishiyama T."/>
            <person name="Hasebe M."/>
            <person name="Maruyama T."/>
            <person name="Minagawa J."/>
            <person name="Obokata J."/>
            <person name="Shigenobu S."/>
        </authorList>
    </citation>
    <scope>NUCLEOTIDE SEQUENCE [LARGE SCALE GENOMIC DNA]</scope>
</reference>
<protein>
    <submittedName>
        <fullName evidence="2">Uncharacterized protein</fullName>
    </submittedName>
</protein>
<name>A0AAV4D4F4_9GAST</name>
<comment type="caution">
    <text evidence="2">The sequence shown here is derived from an EMBL/GenBank/DDBJ whole genome shotgun (WGS) entry which is preliminary data.</text>
</comment>
<dbReference type="EMBL" id="BLXT01007365">
    <property type="protein sequence ID" value="GFO38865.1"/>
    <property type="molecule type" value="Genomic_DNA"/>
</dbReference>
<feature type="compositionally biased region" description="Pro residues" evidence="1">
    <location>
        <begin position="82"/>
        <end position="93"/>
    </location>
</feature>
<keyword evidence="3" id="KW-1185">Reference proteome</keyword>
<dbReference type="AlphaFoldDB" id="A0AAV4D4F4"/>
<organism evidence="2 3">
    <name type="scientific">Plakobranchus ocellatus</name>
    <dbReference type="NCBI Taxonomy" id="259542"/>
    <lineage>
        <taxon>Eukaryota</taxon>
        <taxon>Metazoa</taxon>
        <taxon>Spiralia</taxon>
        <taxon>Lophotrochozoa</taxon>
        <taxon>Mollusca</taxon>
        <taxon>Gastropoda</taxon>
        <taxon>Heterobranchia</taxon>
        <taxon>Euthyneura</taxon>
        <taxon>Panpulmonata</taxon>
        <taxon>Sacoglossa</taxon>
        <taxon>Placobranchoidea</taxon>
        <taxon>Plakobranchidae</taxon>
        <taxon>Plakobranchus</taxon>
    </lineage>
</organism>
<sequence length="107" mass="12258">MDKTNLSTVPKYTHRLIAPKGKRQAGSPSRAEKSRRSSQQLINYQFNHQKRILNQNCLRKRSHNRFSHKQRVQSLSLQPPKARSPPLRPPIAQSPPLQHPTGQSPPL</sequence>
<evidence type="ECO:0000313" key="2">
    <source>
        <dbReference type="EMBL" id="GFO38865.1"/>
    </source>
</evidence>
<dbReference type="Proteomes" id="UP000735302">
    <property type="component" value="Unassembled WGS sequence"/>
</dbReference>
<feature type="region of interest" description="Disordered" evidence="1">
    <location>
        <begin position="63"/>
        <end position="107"/>
    </location>
</feature>
<feature type="region of interest" description="Disordered" evidence="1">
    <location>
        <begin position="1"/>
        <end position="39"/>
    </location>
</feature>
<gene>
    <name evidence="2" type="ORF">PoB_006537000</name>
</gene>
<evidence type="ECO:0000313" key="3">
    <source>
        <dbReference type="Proteomes" id="UP000735302"/>
    </source>
</evidence>
<accession>A0AAV4D4F4</accession>
<evidence type="ECO:0000256" key="1">
    <source>
        <dbReference type="SAM" id="MobiDB-lite"/>
    </source>
</evidence>